<organism evidence="1">
    <name type="scientific">marine sediment metagenome</name>
    <dbReference type="NCBI Taxonomy" id="412755"/>
    <lineage>
        <taxon>unclassified sequences</taxon>
        <taxon>metagenomes</taxon>
        <taxon>ecological metagenomes</taxon>
    </lineage>
</organism>
<protein>
    <submittedName>
        <fullName evidence="1">Uncharacterized protein</fullName>
    </submittedName>
</protein>
<evidence type="ECO:0000313" key="1">
    <source>
        <dbReference type="EMBL" id="KKK68280.1"/>
    </source>
</evidence>
<proteinExistence type="predicted"/>
<dbReference type="AlphaFoldDB" id="A0A0F8Y3R6"/>
<sequence length="166" mass="17618">MEYQTRSPGNVVDDASVGTVAWSNPDNAKTSNDAYATTGNLNVVSHYLKATNFGFSIPTGSTINGIIVEIEKWEDISPFGGVKDSEVKVVKSDGTIGSTNKADTVTRWPTPDSDTYISSGTNNDLWGEVWTAEDINDIDFGAVLAAVGVPTGPATSYANVDHIQIT</sequence>
<accession>A0A0F8Y3R6</accession>
<gene>
    <name evidence="1" type="ORF">LCGC14_2945630</name>
</gene>
<feature type="non-terminal residue" evidence="1">
    <location>
        <position position="166"/>
    </location>
</feature>
<dbReference type="EMBL" id="LAZR01059211">
    <property type="protein sequence ID" value="KKK68280.1"/>
    <property type="molecule type" value="Genomic_DNA"/>
</dbReference>
<comment type="caution">
    <text evidence="1">The sequence shown here is derived from an EMBL/GenBank/DDBJ whole genome shotgun (WGS) entry which is preliminary data.</text>
</comment>
<name>A0A0F8Y3R6_9ZZZZ</name>
<reference evidence="1" key="1">
    <citation type="journal article" date="2015" name="Nature">
        <title>Complex archaea that bridge the gap between prokaryotes and eukaryotes.</title>
        <authorList>
            <person name="Spang A."/>
            <person name="Saw J.H."/>
            <person name="Jorgensen S.L."/>
            <person name="Zaremba-Niedzwiedzka K."/>
            <person name="Martijn J."/>
            <person name="Lind A.E."/>
            <person name="van Eijk R."/>
            <person name="Schleper C."/>
            <person name="Guy L."/>
            <person name="Ettema T.J."/>
        </authorList>
    </citation>
    <scope>NUCLEOTIDE SEQUENCE</scope>
</reference>